<dbReference type="Proteomes" id="UP000192872">
    <property type="component" value="Unassembled WGS sequence"/>
</dbReference>
<dbReference type="AlphaFoldDB" id="A0A1W9I5K2"/>
<dbReference type="InterPro" id="IPR042100">
    <property type="entry name" value="Bug_dom1"/>
</dbReference>
<evidence type="ECO:0000313" key="3">
    <source>
        <dbReference type="Proteomes" id="UP000192872"/>
    </source>
</evidence>
<dbReference type="PANTHER" id="PTHR42928">
    <property type="entry name" value="TRICARBOXYLATE-BINDING PROTEIN"/>
    <property type="match status" value="1"/>
</dbReference>
<dbReference type="Gene3D" id="3.40.190.10">
    <property type="entry name" value="Periplasmic binding protein-like II"/>
    <property type="match status" value="1"/>
</dbReference>
<gene>
    <name evidence="2" type="ORF">A4S15_03930</name>
</gene>
<proteinExistence type="inferred from homology"/>
<dbReference type="EMBL" id="LWDL01000001">
    <property type="protein sequence ID" value="OQW54751.1"/>
    <property type="molecule type" value="Genomic_DNA"/>
</dbReference>
<evidence type="ECO:0000313" key="2">
    <source>
        <dbReference type="EMBL" id="OQW54751.1"/>
    </source>
</evidence>
<dbReference type="Gene3D" id="3.40.190.150">
    <property type="entry name" value="Bordetella uptake gene, domain 1"/>
    <property type="match status" value="1"/>
</dbReference>
<comment type="similarity">
    <text evidence="1">Belongs to the UPF0065 (bug) family.</text>
</comment>
<name>A0A1W9I5K2_9HYPH</name>
<protein>
    <recommendedName>
        <fullName evidence="4">C4-dicarboxylate ABC transporter substrate-binding protein</fullName>
    </recommendedName>
</protein>
<dbReference type="PANTHER" id="PTHR42928:SF3">
    <property type="entry name" value="UPF0065 PROTEIN YFLP"/>
    <property type="match status" value="1"/>
</dbReference>
<evidence type="ECO:0008006" key="4">
    <source>
        <dbReference type="Google" id="ProtNLM"/>
    </source>
</evidence>
<accession>A0A1W9I5K2</accession>
<dbReference type="STRING" id="1827387.A4S15_03930"/>
<reference evidence="2 3" key="1">
    <citation type="journal article" date="2017" name="Water Res.">
        <title>Comammox in drinking water systems.</title>
        <authorList>
            <person name="Wang Y."/>
            <person name="Ma L."/>
            <person name="Mao Y."/>
            <person name="Jiang X."/>
            <person name="Xia Y."/>
            <person name="Yu K."/>
            <person name="Li B."/>
            <person name="Zhang T."/>
        </authorList>
    </citation>
    <scope>NUCLEOTIDE SEQUENCE [LARGE SCALE GENOMIC DNA]</scope>
    <source>
        <strain evidence="2">SG_bin8</strain>
    </source>
</reference>
<dbReference type="RefSeq" id="WP_376801518.1">
    <property type="nucleotide sequence ID" value="NZ_DBNB01000012.1"/>
</dbReference>
<sequence length="334" mass="35275">MKRSQLLDSRRNLLPTRRALIGCLAGGGFLFSQRASPAADGVPQVLNFFVPGPPGGGLDRAAQGLARACKTVSDAPTPRLEFSPGESGLTGLARFLARRGQAGQILIASLSIMGTGLASKPLLRLGEALPLAHIANESLLLVVPASSPFKTYRELIGAIANDITKIVFAGGAIGSADHLMAAAITARHGIDLRKLPFMPVVPAGLTRVSALEARASCAIGTLRDFETAMGTGEIRVLAASDIKSPGINAVDLSQGEFAIDFAPWRGIFAPPGLADEQLAGLTALIDRFVASAEWEAEISKNKWAPARETRDNFRTFVMTEEDKAIRRLNAMGVI</sequence>
<dbReference type="Pfam" id="PF03401">
    <property type="entry name" value="TctC"/>
    <property type="match status" value="1"/>
</dbReference>
<evidence type="ECO:0000256" key="1">
    <source>
        <dbReference type="ARBA" id="ARBA00006987"/>
    </source>
</evidence>
<dbReference type="InterPro" id="IPR005064">
    <property type="entry name" value="BUG"/>
</dbReference>
<comment type="caution">
    <text evidence="2">The sequence shown here is derived from an EMBL/GenBank/DDBJ whole genome shotgun (WGS) entry which is preliminary data.</text>
</comment>
<organism evidence="2 3">
    <name type="scientific">Candidatus Raskinella chloraquaticus</name>
    <dbReference type="NCBI Taxonomy" id="1951219"/>
    <lineage>
        <taxon>Bacteria</taxon>
        <taxon>Pseudomonadati</taxon>
        <taxon>Pseudomonadota</taxon>
        <taxon>Alphaproteobacteria</taxon>
        <taxon>Hyphomicrobiales</taxon>
        <taxon>Phreatobacteraceae</taxon>
        <taxon>Candidatus Raskinella</taxon>
    </lineage>
</organism>